<dbReference type="GO" id="GO:0016125">
    <property type="term" value="P:sterol metabolic process"/>
    <property type="evidence" value="ECO:0007669"/>
    <property type="project" value="TreeGrafter"/>
</dbReference>
<evidence type="ECO:0000256" key="6">
    <source>
        <dbReference type="ARBA" id="ARBA00023033"/>
    </source>
</evidence>
<keyword evidence="3" id="KW-0479">Metal-binding</keyword>
<comment type="similarity">
    <text evidence="1">Belongs to the cytochrome P450 family.</text>
</comment>
<dbReference type="GO" id="GO:0004497">
    <property type="term" value="F:monooxygenase activity"/>
    <property type="evidence" value="ECO:0007669"/>
    <property type="project" value="UniProtKB-KW"/>
</dbReference>
<dbReference type="InterPro" id="IPR001128">
    <property type="entry name" value="Cyt_P450"/>
</dbReference>
<dbReference type="PANTHER" id="PTHR24286">
    <property type="entry name" value="CYTOCHROME P450 26"/>
    <property type="match status" value="1"/>
</dbReference>
<dbReference type="PANTHER" id="PTHR24286:SF384">
    <property type="entry name" value="P450, PUTATIVE (EUROFUNG)-RELATED"/>
    <property type="match status" value="1"/>
</dbReference>
<organism evidence="8 9">
    <name type="scientific">Stichopus japonicus</name>
    <name type="common">Sea cucumber</name>
    <dbReference type="NCBI Taxonomy" id="307972"/>
    <lineage>
        <taxon>Eukaryota</taxon>
        <taxon>Metazoa</taxon>
        <taxon>Echinodermata</taxon>
        <taxon>Eleutherozoa</taxon>
        <taxon>Echinozoa</taxon>
        <taxon>Holothuroidea</taxon>
        <taxon>Aspidochirotacea</taxon>
        <taxon>Aspidochirotida</taxon>
        <taxon>Stichopodidae</taxon>
        <taxon>Apostichopus</taxon>
    </lineage>
</organism>
<name>A0A2G8JZC8_STIJA</name>
<feature type="transmembrane region" description="Helical" evidence="7">
    <location>
        <begin position="15"/>
        <end position="36"/>
    </location>
</feature>
<evidence type="ECO:0000256" key="4">
    <source>
        <dbReference type="ARBA" id="ARBA00023002"/>
    </source>
</evidence>
<keyword evidence="9" id="KW-1185">Reference proteome</keyword>
<dbReference type="EMBL" id="MRZV01001053">
    <property type="protein sequence ID" value="PIK41098.1"/>
    <property type="molecule type" value="Genomic_DNA"/>
</dbReference>
<proteinExistence type="inferred from homology"/>
<dbReference type="SUPFAM" id="SSF48264">
    <property type="entry name" value="Cytochrome P450"/>
    <property type="match status" value="1"/>
</dbReference>
<dbReference type="InterPro" id="IPR036396">
    <property type="entry name" value="Cyt_P450_sf"/>
</dbReference>
<evidence type="ECO:0000256" key="2">
    <source>
        <dbReference type="ARBA" id="ARBA00022617"/>
    </source>
</evidence>
<dbReference type="GO" id="GO:0020037">
    <property type="term" value="F:heme binding"/>
    <property type="evidence" value="ECO:0007669"/>
    <property type="project" value="InterPro"/>
</dbReference>
<evidence type="ECO:0000256" key="3">
    <source>
        <dbReference type="ARBA" id="ARBA00022723"/>
    </source>
</evidence>
<dbReference type="GO" id="GO:0016705">
    <property type="term" value="F:oxidoreductase activity, acting on paired donors, with incorporation or reduction of molecular oxygen"/>
    <property type="evidence" value="ECO:0007669"/>
    <property type="project" value="InterPro"/>
</dbReference>
<dbReference type="Gene3D" id="1.10.630.10">
    <property type="entry name" value="Cytochrome P450"/>
    <property type="match status" value="1"/>
</dbReference>
<evidence type="ECO:0000256" key="5">
    <source>
        <dbReference type="ARBA" id="ARBA00023004"/>
    </source>
</evidence>
<keyword evidence="4" id="KW-0560">Oxidoreductase</keyword>
<accession>A0A2G8JZC8</accession>
<dbReference type="STRING" id="307972.A0A2G8JZC8"/>
<dbReference type="Proteomes" id="UP000230750">
    <property type="component" value="Unassembled WGS sequence"/>
</dbReference>
<keyword evidence="7" id="KW-0812">Transmembrane</keyword>
<protein>
    <submittedName>
        <fullName evidence="8">Putative cytochrome P450 26A1</fullName>
    </submittedName>
</protein>
<keyword evidence="6" id="KW-0503">Monooxygenase</keyword>
<dbReference type="GO" id="GO:0005506">
    <property type="term" value="F:iron ion binding"/>
    <property type="evidence" value="ECO:0007669"/>
    <property type="project" value="InterPro"/>
</dbReference>
<dbReference type="AlphaFoldDB" id="A0A2G8JZC8"/>
<reference evidence="8 9" key="1">
    <citation type="journal article" date="2017" name="PLoS Biol.">
        <title>The sea cucumber genome provides insights into morphological evolution and visceral regeneration.</title>
        <authorList>
            <person name="Zhang X."/>
            <person name="Sun L."/>
            <person name="Yuan J."/>
            <person name="Sun Y."/>
            <person name="Gao Y."/>
            <person name="Zhang L."/>
            <person name="Li S."/>
            <person name="Dai H."/>
            <person name="Hamel J.F."/>
            <person name="Liu C."/>
            <person name="Yu Y."/>
            <person name="Liu S."/>
            <person name="Lin W."/>
            <person name="Guo K."/>
            <person name="Jin S."/>
            <person name="Xu P."/>
            <person name="Storey K.B."/>
            <person name="Huan P."/>
            <person name="Zhang T."/>
            <person name="Zhou Y."/>
            <person name="Zhang J."/>
            <person name="Lin C."/>
            <person name="Li X."/>
            <person name="Xing L."/>
            <person name="Huo D."/>
            <person name="Sun M."/>
            <person name="Wang L."/>
            <person name="Mercier A."/>
            <person name="Li F."/>
            <person name="Yang H."/>
            <person name="Xiang J."/>
        </authorList>
    </citation>
    <scope>NUCLEOTIDE SEQUENCE [LARGE SCALE GENOMIC DNA]</scope>
    <source>
        <strain evidence="8">Shaxun</strain>
        <tissue evidence="8">Muscle</tissue>
    </source>
</reference>
<evidence type="ECO:0000256" key="7">
    <source>
        <dbReference type="SAM" id="Phobius"/>
    </source>
</evidence>
<keyword evidence="7" id="KW-0472">Membrane</keyword>
<keyword evidence="7" id="KW-1133">Transmembrane helix</keyword>
<evidence type="ECO:0000313" key="9">
    <source>
        <dbReference type="Proteomes" id="UP000230750"/>
    </source>
</evidence>
<sequence length="453" mass="51691">MDGYLEVLGLLRMPLLIIVTSYIIAAAVYNCWYYYIIYFGIDRNCKAPLPPGGMGWPVIGESFKLLTQGSKFYTEKFQRNDCRMFKTHLFGRPTIRIFGAENLHTILHGENNIVESQWPQSTRNLLGNVLTLSSGDRHTMLRRYVSRAFTHEALQGYVELSLPLIQDGIDSWCTEKSVLAFDATRRLLFDIAAVVLCGFDHKEIEGGEMADTFMDFTKGFFTLPFDLPGTPYRKALLAKKILLSRLDSVVERKMKTSPEEDTQDALRILMDHVDEEAEGGHMTTESLKADMVDLLNAGFMTSSAATTLLYHISRNPDLLKNIRQELIQSGLIDRSNGLTFDRLVECKYLTNVVREGLRIAPPVGGGFRKVLKTFELEGYQIPQGWTVLYSIRDTLSFSDSYFDRDQFDPDRFSPERKEDQIGGRYNYPIFVVVLDLAWVNNSPSSSFVFYWLN</sequence>
<comment type="caution">
    <text evidence="8">The sequence shown here is derived from an EMBL/GenBank/DDBJ whole genome shotgun (WGS) entry which is preliminary data.</text>
</comment>
<keyword evidence="5" id="KW-0408">Iron</keyword>
<dbReference type="OrthoDB" id="1372046at2759"/>
<dbReference type="Pfam" id="PF00067">
    <property type="entry name" value="p450"/>
    <property type="match status" value="1"/>
</dbReference>
<evidence type="ECO:0000313" key="8">
    <source>
        <dbReference type="EMBL" id="PIK41098.1"/>
    </source>
</evidence>
<keyword evidence="2" id="KW-0349">Heme</keyword>
<evidence type="ECO:0000256" key="1">
    <source>
        <dbReference type="ARBA" id="ARBA00010617"/>
    </source>
</evidence>
<gene>
    <name evidence="8" type="ORF">BSL78_22049</name>
</gene>